<organism evidence="2 3">
    <name type="scientific">Pisum sativum</name>
    <name type="common">Garden pea</name>
    <name type="synonym">Lathyrus oleraceus</name>
    <dbReference type="NCBI Taxonomy" id="3888"/>
    <lineage>
        <taxon>Eukaryota</taxon>
        <taxon>Viridiplantae</taxon>
        <taxon>Streptophyta</taxon>
        <taxon>Embryophyta</taxon>
        <taxon>Tracheophyta</taxon>
        <taxon>Spermatophyta</taxon>
        <taxon>Magnoliopsida</taxon>
        <taxon>eudicotyledons</taxon>
        <taxon>Gunneridae</taxon>
        <taxon>Pentapetalae</taxon>
        <taxon>rosids</taxon>
        <taxon>fabids</taxon>
        <taxon>Fabales</taxon>
        <taxon>Fabaceae</taxon>
        <taxon>Papilionoideae</taxon>
        <taxon>50 kb inversion clade</taxon>
        <taxon>NPAAA clade</taxon>
        <taxon>Hologalegina</taxon>
        <taxon>IRL clade</taxon>
        <taxon>Fabeae</taxon>
        <taxon>Lathyrus</taxon>
    </lineage>
</organism>
<name>A0A9D5ACE9_PEA</name>
<dbReference type="AlphaFoldDB" id="A0A9D5ACE9"/>
<sequence>MFGIGNLCWMSANAISEASKLAEFLVLQTGCDAHVAAMSLPCSENHKFQGIITVEVSTRQSTVGESPADSTTKSPATSPPQLNRMNSPGFYTTNR</sequence>
<dbReference type="Gramene" id="Psat05G0277700-T1">
    <property type="protein sequence ID" value="KAI5406162.1"/>
    <property type="gene ID" value="KIW84_052777"/>
</dbReference>
<protein>
    <submittedName>
        <fullName evidence="2">Uncharacterized protein</fullName>
    </submittedName>
</protein>
<evidence type="ECO:0000256" key="1">
    <source>
        <dbReference type="SAM" id="MobiDB-lite"/>
    </source>
</evidence>
<accession>A0A9D5ACE9</accession>
<gene>
    <name evidence="2" type="ORF">KIW84_052777</name>
</gene>
<evidence type="ECO:0000313" key="3">
    <source>
        <dbReference type="Proteomes" id="UP001058974"/>
    </source>
</evidence>
<reference evidence="2 3" key="1">
    <citation type="journal article" date="2022" name="Nat. Genet.">
        <title>Improved pea reference genome and pan-genome highlight genomic features and evolutionary characteristics.</title>
        <authorList>
            <person name="Yang T."/>
            <person name="Liu R."/>
            <person name="Luo Y."/>
            <person name="Hu S."/>
            <person name="Wang D."/>
            <person name="Wang C."/>
            <person name="Pandey M.K."/>
            <person name="Ge S."/>
            <person name="Xu Q."/>
            <person name="Li N."/>
            <person name="Li G."/>
            <person name="Huang Y."/>
            <person name="Saxena R.K."/>
            <person name="Ji Y."/>
            <person name="Li M."/>
            <person name="Yan X."/>
            <person name="He Y."/>
            <person name="Liu Y."/>
            <person name="Wang X."/>
            <person name="Xiang C."/>
            <person name="Varshney R.K."/>
            <person name="Ding H."/>
            <person name="Gao S."/>
            <person name="Zong X."/>
        </authorList>
    </citation>
    <scope>NUCLEOTIDE SEQUENCE [LARGE SCALE GENOMIC DNA]</scope>
    <source>
        <strain evidence="2 3">cv. Zhongwan 6</strain>
    </source>
</reference>
<comment type="caution">
    <text evidence="2">The sequence shown here is derived from an EMBL/GenBank/DDBJ whole genome shotgun (WGS) entry which is preliminary data.</text>
</comment>
<evidence type="ECO:0000313" key="2">
    <source>
        <dbReference type="EMBL" id="KAI5406162.1"/>
    </source>
</evidence>
<proteinExistence type="predicted"/>
<keyword evidence="3" id="KW-1185">Reference proteome</keyword>
<dbReference type="Proteomes" id="UP001058974">
    <property type="component" value="Chromosome 5"/>
</dbReference>
<feature type="region of interest" description="Disordered" evidence="1">
    <location>
        <begin position="59"/>
        <end position="95"/>
    </location>
</feature>
<dbReference type="EMBL" id="JAMSHJ010000005">
    <property type="protein sequence ID" value="KAI5406162.1"/>
    <property type="molecule type" value="Genomic_DNA"/>
</dbReference>